<comment type="caution">
    <text evidence="2">The sequence shown here is derived from an EMBL/GenBank/DDBJ whole genome shotgun (WGS) entry which is preliminary data.</text>
</comment>
<dbReference type="InterPro" id="IPR006674">
    <property type="entry name" value="HD_domain"/>
</dbReference>
<dbReference type="EMBL" id="PFEC01000008">
    <property type="protein sequence ID" value="PJE62220.1"/>
    <property type="molecule type" value="Genomic_DNA"/>
</dbReference>
<dbReference type="SUPFAM" id="SSF109604">
    <property type="entry name" value="HD-domain/PDEase-like"/>
    <property type="match status" value="1"/>
</dbReference>
<evidence type="ECO:0000259" key="1">
    <source>
        <dbReference type="Pfam" id="PF01966"/>
    </source>
</evidence>
<evidence type="ECO:0000313" key="2">
    <source>
        <dbReference type="EMBL" id="PJE62220.1"/>
    </source>
</evidence>
<evidence type="ECO:0000313" key="3">
    <source>
        <dbReference type="Proteomes" id="UP000230222"/>
    </source>
</evidence>
<dbReference type="InterPro" id="IPR003607">
    <property type="entry name" value="HD/PDEase_dom"/>
</dbReference>
<feature type="domain" description="HD" evidence="1">
    <location>
        <begin position="18"/>
        <end position="93"/>
    </location>
</feature>
<dbReference type="Gene3D" id="1.10.3210.10">
    <property type="entry name" value="Hypothetical protein af1432"/>
    <property type="match status" value="1"/>
</dbReference>
<protein>
    <recommendedName>
        <fullName evidence="1">HD domain-containing protein</fullName>
    </recommendedName>
</protein>
<sequence>MSIQEIYKKYSIMPNLREHQLRVAGVAKIICKSLQEKEVEADTIVIACLLHDMGNIIKFKLELFPEFLKPEGLDYWKEIQEEYVRKYGKDEHVATIQIAKEVLSQYCYSDPPVGGEESRKDLNTSDKPQYDKERIIELIHAIGFSNAKQNYETKDFGKKIAAYADMRVKPSGVTSMKERLDDGRNRFSRLQKHEPVVFEDMSNYLYAIEEQIFTVSNISPDDITENNVQRSIPKVQSVFRTHSSDQKDS</sequence>
<dbReference type="Proteomes" id="UP000230222">
    <property type="component" value="Unassembled WGS sequence"/>
</dbReference>
<dbReference type="CDD" id="cd00077">
    <property type="entry name" value="HDc"/>
    <property type="match status" value="1"/>
</dbReference>
<name>A0A2M8KQN0_9BACT</name>
<proteinExistence type="predicted"/>
<gene>
    <name evidence="2" type="ORF">COU87_00550</name>
</gene>
<reference evidence="3" key="1">
    <citation type="submission" date="2017-09" db="EMBL/GenBank/DDBJ databases">
        <title>Depth-based differentiation of microbial function through sediment-hosted aquifers and enrichment of novel symbionts in the deep terrestrial subsurface.</title>
        <authorList>
            <person name="Probst A.J."/>
            <person name="Ladd B."/>
            <person name="Jarett J.K."/>
            <person name="Geller-Mcgrath D.E."/>
            <person name="Sieber C.M.K."/>
            <person name="Emerson J.B."/>
            <person name="Anantharaman K."/>
            <person name="Thomas B.C."/>
            <person name="Malmstrom R."/>
            <person name="Stieglmeier M."/>
            <person name="Klingl A."/>
            <person name="Woyke T."/>
            <person name="Ryan C.M."/>
            <person name="Banfield J.F."/>
        </authorList>
    </citation>
    <scope>NUCLEOTIDE SEQUENCE [LARGE SCALE GENOMIC DNA]</scope>
</reference>
<dbReference type="AlphaFoldDB" id="A0A2M8KQN0"/>
<organism evidence="2 3">
    <name type="scientific">Candidatus Roizmanbacteria bacterium CG10_big_fil_rev_8_21_14_0_10_39_12</name>
    <dbReference type="NCBI Taxonomy" id="1974852"/>
    <lineage>
        <taxon>Bacteria</taxon>
        <taxon>Candidatus Roizmaniibacteriota</taxon>
    </lineage>
</organism>
<dbReference type="Pfam" id="PF01966">
    <property type="entry name" value="HD"/>
    <property type="match status" value="1"/>
</dbReference>
<accession>A0A2M8KQN0</accession>